<dbReference type="Gene3D" id="3.40.220.10">
    <property type="entry name" value="Leucine Aminopeptidase, subunit E, domain 1"/>
    <property type="match status" value="1"/>
</dbReference>
<dbReference type="PANTHER" id="PTHR11106">
    <property type="entry name" value="GANGLIOSIDE INDUCED DIFFERENTIATION ASSOCIATED PROTEIN 2-RELATED"/>
    <property type="match status" value="1"/>
</dbReference>
<dbReference type="NCBIfam" id="NF001664">
    <property type="entry name" value="PRK00431.1-6"/>
    <property type="match status" value="1"/>
</dbReference>
<protein>
    <submittedName>
        <fullName evidence="2">O-acetyl-ADP-ribose deacetylase</fullName>
    </submittedName>
</protein>
<reference evidence="2 3" key="1">
    <citation type="submission" date="2017-07" db="EMBL/GenBank/DDBJ databases">
        <title>Recovery of genomes from metagenomes via a dereplication, aggregation, and scoring strategy.</title>
        <authorList>
            <person name="Sieber C.M."/>
            <person name="Probst A.J."/>
            <person name="Sharrar A."/>
            <person name="Thomas B.C."/>
            <person name="Hess M."/>
            <person name="Tringe S.G."/>
            <person name="Banfield J.F."/>
        </authorList>
    </citation>
    <scope>NUCLEOTIDE SEQUENCE [LARGE SCALE GENOMIC DNA]</scope>
    <source>
        <strain evidence="2">JGI_Cruoil_03_44_89</strain>
    </source>
</reference>
<dbReference type="InterPro" id="IPR043472">
    <property type="entry name" value="Macro_dom-like"/>
</dbReference>
<organism evidence="2 3">
    <name type="scientific">candidate division WOR-3 bacterium JGI_Cruoil_03_44_89</name>
    <dbReference type="NCBI Taxonomy" id="1973748"/>
    <lineage>
        <taxon>Bacteria</taxon>
        <taxon>Bacteria division WOR-3</taxon>
    </lineage>
</organism>
<sequence length="169" mass="18213">MDNAKSTIEIVLGDIAEQDTDAVINAANKALAPGGGVAGAIHRRAGPELWHECRSLGGCETGEAKITSGYNLPARYVIHTVGPVYCGLANDPKLLAMCYKNSIKLAHEKGLESISFPSISTGAFGYPVEEAAEVAVRAVKEALKQYPVKLVRFVLYDKRTYEAYKNLVD</sequence>
<dbReference type="SUPFAM" id="SSF52949">
    <property type="entry name" value="Macro domain-like"/>
    <property type="match status" value="1"/>
</dbReference>
<dbReference type="AlphaFoldDB" id="A0A235BYL1"/>
<evidence type="ECO:0000259" key="1">
    <source>
        <dbReference type="PROSITE" id="PS51154"/>
    </source>
</evidence>
<dbReference type="CDD" id="cd02908">
    <property type="entry name" value="Macro_OAADPr_deacetylase"/>
    <property type="match status" value="1"/>
</dbReference>
<dbReference type="SMART" id="SM00506">
    <property type="entry name" value="A1pp"/>
    <property type="match status" value="1"/>
</dbReference>
<dbReference type="PROSITE" id="PS51154">
    <property type="entry name" value="MACRO"/>
    <property type="match status" value="1"/>
</dbReference>
<evidence type="ECO:0000313" key="3">
    <source>
        <dbReference type="Proteomes" id="UP000215215"/>
    </source>
</evidence>
<gene>
    <name evidence="2" type="ORF">CH333_01480</name>
</gene>
<comment type="caution">
    <text evidence="2">The sequence shown here is derived from an EMBL/GenBank/DDBJ whole genome shotgun (WGS) entry which is preliminary data.</text>
</comment>
<evidence type="ECO:0000313" key="2">
    <source>
        <dbReference type="EMBL" id="OYD17239.1"/>
    </source>
</evidence>
<dbReference type="PANTHER" id="PTHR11106:SF27">
    <property type="entry name" value="MACRO DOMAIN-CONTAINING PROTEIN"/>
    <property type="match status" value="1"/>
</dbReference>
<feature type="domain" description="Macro" evidence="1">
    <location>
        <begin position="1"/>
        <end position="169"/>
    </location>
</feature>
<name>A0A235BYL1_UNCW3</name>
<proteinExistence type="predicted"/>
<dbReference type="Proteomes" id="UP000215215">
    <property type="component" value="Unassembled WGS sequence"/>
</dbReference>
<dbReference type="InterPro" id="IPR002589">
    <property type="entry name" value="Macro_dom"/>
</dbReference>
<dbReference type="EMBL" id="NOZQ01000027">
    <property type="protein sequence ID" value="OYD17239.1"/>
    <property type="molecule type" value="Genomic_DNA"/>
</dbReference>
<accession>A0A235BYL1</accession>
<dbReference type="Pfam" id="PF01661">
    <property type="entry name" value="Macro"/>
    <property type="match status" value="1"/>
</dbReference>